<organism evidence="1 2">
    <name type="scientific">Aurantiacibacter zhengii</name>
    <dbReference type="NCBI Taxonomy" id="2307003"/>
    <lineage>
        <taxon>Bacteria</taxon>
        <taxon>Pseudomonadati</taxon>
        <taxon>Pseudomonadota</taxon>
        <taxon>Alphaproteobacteria</taxon>
        <taxon>Sphingomonadales</taxon>
        <taxon>Erythrobacteraceae</taxon>
        <taxon>Aurantiacibacter</taxon>
    </lineage>
</organism>
<keyword evidence="2" id="KW-1185">Reference proteome</keyword>
<evidence type="ECO:0000313" key="1">
    <source>
        <dbReference type="EMBL" id="RIV82859.1"/>
    </source>
</evidence>
<dbReference type="PIRSF" id="PIRSF029288">
    <property type="entry name" value="SciE_ImpE"/>
    <property type="match status" value="1"/>
</dbReference>
<dbReference type="SUPFAM" id="SSF144059">
    <property type="entry name" value="ImpE-like"/>
    <property type="match status" value="1"/>
</dbReference>
<evidence type="ECO:0000313" key="2">
    <source>
        <dbReference type="Proteomes" id="UP000286576"/>
    </source>
</evidence>
<dbReference type="Pfam" id="PF07024">
    <property type="entry name" value="ImpE"/>
    <property type="match status" value="1"/>
</dbReference>
<dbReference type="Gene3D" id="1.25.40.10">
    <property type="entry name" value="Tetratricopeptide repeat domain"/>
    <property type="match status" value="1"/>
</dbReference>
<dbReference type="InterPro" id="IPR011990">
    <property type="entry name" value="TPR-like_helical_dom_sf"/>
</dbReference>
<proteinExistence type="predicted"/>
<name>A0A418NMZ7_9SPHN</name>
<dbReference type="OrthoDB" id="5416084at2"/>
<reference evidence="1 2" key="1">
    <citation type="submission" date="2018-08" db="EMBL/GenBank/DDBJ databases">
        <title>Erythrobacter zhengii sp.nov., a bacterium isolated from deep-sea sediment.</title>
        <authorList>
            <person name="Fang C."/>
            <person name="Wu Y.-H."/>
            <person name="Sun C."/>
            <person name="Wang H."/>
            <person name="Cheng H."/>
            <person name="Meng F.-X."/>
            <person name="Wang C.-S."/>
            <person name="Xu X.-W."/>
        </authorList>
    </citation>
    <scope>NUCLEOTIDE SEQUENCE [LARGE SCALE GENOMIC DNA]</scope>
    <source>
        <strain evidence="1 2">V18</strain>
    </source>
</reference>
<protein>
    <submittedName>
        <fullName evidence="1">Virulence protein SciE type</fullName>
    </submittedName>
</protein>
<dbReference type="EMBL" id="QXFL01000013">
    <property type="protein sequence ID" value="RIV82859.1"/>
    <property type="molecule type" value="Genomic_DNA"/>
</dbReference>
<gene>
    <name evidence="1" type="ORF">D2V07_17265</name>
</gene>
<dbReference type="AlphaFoldDB" id="A0A418NMZ7"/>
<dbReference type="InterPro" id="IPR009211">
    <property type="entry name" value="TagJ"/>
</dbReference>
<dbReference type="RefSeq" id="WP_119588158.1">
    <property type="nucleotide sequence ID" value="NZ_CAWODQ010000005.1"/>
</dbReference>
<comment type="caution">
    <text evidence="1">The sequence shown here is derived from an EMBL/GenBank/DDBJ whole genome shotgun (WGS) entry which is preliminary data.</text>
</comment>
<sequence length="262" mass="28826">MQDADALFSAGDIDGARAVLIDQVRADPGNWEVRSFLFQIFALRGEWDRAEKQLDTLAKLDPAAQMLAVAYRQCIAAERDREALIAGKAEHSPRFDYPWLAKLGDALALASSDPSAAASLRAEAFDEAPTTPGTADGTPFEWIADADQRFGPTLETMIAGRYALLPFQALESLIIHAPVDLRDTVWGQAEFGLRDGARVAGYVCVRYPGSHEAKDPDVLRGRVTEWREDGDLETGLGHRLMVLSDGSEHPLMSLRKIEFDRT</sequence>
<dbReference type="Pfam" id="PF14559">
    <property type="entry name" value="TPR_19"/>
    <property type="match status" value="1"/>
</dbReference>
<dbReference type="Proteomes" id="UP000286576">
    <property type="component" value="Unassembled WGS sequence"/>
</dbReference>
<accession>A0A418NMZ7</accession>